<dbReference type="AlphaFoldDB" id="Q2NVJ3"/>
<dbReference type="EMBL" id="AP008232">
    <property type="protein sequence ID" value="BAE73832.1"/>
    <property type="molecule type" value="Genomic_DNA"/>
</dbReference>
<dbReference type="SUPFAM" id="SSF140129">
    <property type="entry name" value="MxiH-like"/>
    <property type="match status" value="1"/>
</dbReference>
<dbReference type="BioCyc" id="SGLO343509:SGP1_RS04870-MONOMER"/>
<proteinExistence type="predicted"/>
<gene>
    <name evidence="1" type="ordered locus">SG0557</name>
    <name evidence="2" type="ORF">SGGMMB4_01297</name>
</gene>
<accession>Q2NVJ3</accession>
<dbReference type="EMBL" id="LN854557">
    <property type="protein sequence ID" value="CRL44279.1"/>
    <property type="molecule type" value="Genomic_DNA"/>
</dbReference>
<evidence type="ECO:0000313" key="1">
    <source>
        <dbReference type="EMBL" id="BAE73832.1"/>
    </source>
</evidence>
<reference evidence="2 4" key="2">
    <citation type="submission" date="2015-05" db="EMBL/GenBank/DDBJ databases">
        <authorList>
            <person name="Goodhead I."/>
        </authorList>
    </citation>
    <scope>NUCLEOTIDE SEQUENCE [LARGE SCALE GENOMIC DNA]</scope>
    <source>
        <strain evidence="2">B4</strain>
        <strain evidence="4">morsitans</strain>
    </source>
</reference>
<dbReference type="NCBIfam" id="NF038054">
    <property type="entry name" value="T3SS_SctI"/>
    <property type="match status" value="1"/>
</dbReference>
<reference evidence="1 3" key="1">
    <citation type="journal article" date="2006" name="Genome Res.">
        <title>Massive genome erosion and functional adaptations provide insights into the symbiotic lifestyle of Sodalis glossinidius in the tsetse host.</title>
        <authorList>
            <person name="Toh H."/>
            <person name="Weiss B.L."/>
            <person name="Perkin S.A.H."/>
            <person name="Yamashita A."/>
            <person name="Oshima K."/>
            <person name="Hattori M."/>
            <person name="Aksoy S."/>
        </authorList>
    </citation>
    <scope>NUCLEOTIDE SEQUENCE [LARGE SCALE GENOMIC DNA]</scope>
    <source>
        <strain evidence="3">morsitans</strain>
        <strain evidence="1">Morsitans</strain>
    </source>
</reference>
<dbReference type="InterPro" id="IPR047754">
    <property type="entry name" value="T3SS_SctI-like"/>
</dbReference>
<dbReference type="Gene3D" id="1.20.58.90">
    <property type="match status" value="1"/>
</dbReference>
<dbReference type="OrthoDB" id="6520353at2"/>
<evidence type="ECO:0000313" key="2">
    <source>
        <dbReference type="EMBL" id="CRL44279.1"/>
    </source>
</evidence>
<dbReference type="KEGG" id="sgl:SG0557"/>
<dbReference type="RefSeq" id="WP_011410310.1">
    <property type="nucleotide sequence ID" value="NC_007712.1"/>
</dbReference>
<name>Q2NVJ3_SODGM</name>
<evidence type="ECO:0000313" key="3">
    <source>
        <dbReference type="Proteomes" id="UP000001932"/>
    </source>
</evidence>
<protein>
    <submittedName>
        <fullName evidence="1">Type III secretion apparatus</fullName>
    </submittedName>
    <submittedName>
        <fullName evidence="2">Type III secretion needle MxiH like protein</fullName>
    </submittedName>
</protein>
<keyword evidence="3" id="KW-1185">Reference proteome</keyword>
<dbReference type="STRING" id="343509.SG0557"/>
<dbReference type="Proteomes" id="UP000245838">
    <property type="component" value="Chromosome sggmmb4_Chromosome"/>
</dbReference>
<sequence length="107" mass="11482">MTMQTLLSLKELTALSTQFITAASHIELPTGGTTSQLVSSAFKQLSEQDLDFKQMINALSSSPETTSNPEKIAQLQSLIGEYSNYVSLVSTIAKKGVNTVETLGKAQ</sequence>
<organism evidence="1 3">
    <name type="scientific">Sodalis glossinidius (strain morsitans)</name>
    <dbReference type="NCBI Taxonomy" id="343509"/>
    <lineage>
        <taxon>Bacteria</taxon>
        <taxon>Pseudomonadati</taxon>
        <taxon>Pseudomonadota</taxon>
        <taxon>Gammaproteobacteria</taxon>
        <taxon>Enterobacterales</taxon>
        <taxon>Bruguierivoracaceae</taxon>
        <taxon>Sodalis</taxon>
    </lineage>
</organism>
<evidence type="ECO:0000313" key="4">
    <source>
        <dbReference type="Proteomes" id="UP000245838"/>
    </source>
</evidence>
<dbReference type="InterPro" id="IPR037203">
    <property type="entry name" value="T3SS_needle-like_sf"/>
</dbReference>
<dbReference type="Proteomes" id="UP000001932">
    <property type="component" value="Chromosome"/>
</dbReference>
<dbReference type="GO" id="GO:0015031">
    <property type="term" value="P:protein transport"/>
    <property type="evidence" value="ECO:0007669"/>
    <property type="project" value="InterPro"/>
</dbReference>
<dbReference type="HOGENOM" id="CLU_175420_0_0_6"/>